<dbReference type="Gene3D" id="3.80.10.10">
    <property type="entry name" value="Ribonuclease Inhibitor"/>
    <property type="match status" value="1"/>
</dbReference>
<dbReference type="InterPro" id="IPR016187">
    <property type="entry name" value="CTDL_fold"/>
</dbReference>
<gene>
    <name evidence="12" type="ORF">KC01_LOCUS25315</name>
</gene>
<dbReference type="Gene3D" id="3.10.100.10">
    <property type="entry name" value="Mannose-Binding Protein A, subunit A"/>
    <property type="match status" value="1"/>
</dbReference>
<dbReference type="AlphaFoldDB" id="A0AAV2L320"/>
<organism evidence="12 13">
    <name type="scientific">Knipowitschia caucasica</name>
    <name type="common">Caucasian dwarf goby</name>
    <name type="synonym">Pomatoschistus caucasicus</name>
    <dbReference type="NCBI Taxonomy" id="637954"/>
    <lineage>
        <taxon>Eukaryota</taxon>
        <taxon>Metazoa</taxon>
        <taxon>Chordata</taxon>
        <taxon>Craniata</taxon>
        <taxon>Vertebrata</taxon>
        <taxon>Euteleostomi</taxon>
        <taxon>Actinopterygii</taxon>
        <taxon>Neopterygii</taxon>
        <taxon>Teleostei</taxon>
        <taxon>Neoteleostei</taxon>
        <taxon>Acanthomorphata</taxon>
        <taxon>Gobiaria</taxon>
        <taxon>Gobiiformes</taxon>
        <taxon>Gobioidei</taxon>
        <taxon>Gobiidae</taxon>
        <taxon>Gobiinae</taxon>
        <taxon>Knipowitschia</taxon>
    </lineage>
</organism>
<dbReference type="InterPro" id="IPR032675">
    <property type="entry name" value="LRR_dom_sf"/>
</dbReference>
<evidence type="ECO:0000259" key="11">
    <source>
        <dbReference type="PROSITE" id="PS50041"/>
    </source>
</evidence>
<dbReference type="SUPFAM" id="SSF52058">
    <property type="entry name" value="L domain-like"/>
    <property type="match status" value="1"/>
</dbReference>
<dbReference type="PANTHER" id="PTHR14789">
    <property type="entry name" value="CHONDROLECTIN VARIANT CHODLFDELTAE"/>
    <property type="match status" value="1"/>
</dbReference>
<dbReference type="SMART" id="SM00364">
    <property type="entry name" value="LRR_BAC"/>
    <property type="match status" value="7"/>
</dbReference>
<keyword evidence="6" id="KW-0677">Repeat</keyword>
<evidence type="ECO:0000256" key="7">
    <source>
        <dbReference type="ARBA" id="ARBA00022989"/>
    </source>
</evidence>
<dbReference type="GO" id="GO:0016020">
    <property type="term" value="C:membrane"/>
    <property type="evidence" value="ECO:0007669"/>
    <property type="project" value="UniProtKB-SubCell"/>
</dbReference>
<evidence type="ECO:0000256" key="8">
    <source>
        <dbReference type="ARBA" id="ARBA00023136"/>
    </source>
</evidence>
<sequence>MGSRLCKTKSESEATDPAPKCSLVLNLTRRGLKDIPSETWSQSDLLKLNLSLNLLRSVSPQVCVLKNLRVLNLWGNQLTSLPAEIGTLQKLRVLFLSRNKLTEIPEELGQCTELEVLSASQNLLKSLPWSLSNLQNLRKLNLSNNELIYLPTCVYSLKSLVFLHLGWNLLESLAENIESLKNLRTLILEGNHLSCVPKALCALSSLELLNVDFNDIKDVPQEFHQLSRLRRLACHPLDSGLHILHNPLLKPTKEVLEGGLTALQKHICGTKTWTCTGLKTQFRRGGARKQPRSREGGISKDRLVPRASVHMLCFKTPMTALTVLSLVVMLLTVAVGDGARVISGQTVCPAHSSYCYKVAYFHTVSSRVSFTVALQACATDQGALVSIESEHEQLIVETLLQELRSGVPPDSDIVDGDFWIGLTRSESSDQTQTQSQNQSQTCPGLYQWTDGSSATYRYWYDDEPSCGGEACVVMYHQPTALPGVGGAYLHQWNDDRCNMKHNFICKYHKEQRSNSDSEESATEQTSVREKEAPPLTQDSQSGTLLLYILLPTAPLLILILVASGSCCCQKIHKTKSRSQTAVDQTNLWISTKA</sequence>
<keyword evidence="5" id="KW-0430">Lectin</keyword>
<name>A0AAV2L320_KNICA</name>
<dbReference type="SUPFAM" id="SSF56436">
    <property type="entry name" value="C-type lectin-like"/>
    <property type="match status" value="1"/>
</dbReference>
<dbReference type="PROSITE" id="PS50041">
    <property type="entry name" value="C_TYPE_LECTIN_2"/>
    <property type="match status" value="1"/>
</dbReference>
<feature type="transmembrane region" description="Helical" evidence="10">
    <location>
        <begin position="544"/>
        <end position="568"/>
    </location>
</feature>
<accession>A0AAV2L320</accession>
<dbReference type="GO" id="GO:0005737">
    <property type="term" value="C:cytoplasm"/>
    <property type="evidence" value="ECO:0007669"/>
    <property type="project" value="TreeGrafter"/>
</dbReference>
<evidence type="ECO:0000256" key="3">
    <source>
        <dbReference type="ARBA" id="ARBA00022692"/>
    </source>
</evidence>
<keyword evidence="8 10" id="KW-0472">Membrane</keyword>
<dbReference type="InterPro" id="IPR001611">
    <property type="entry name" value="Leu-rich_rpt"/>
</dbReference>
<keyword evidence="4" id="KW-0732">Signal</keyword>
<dbReference type="Pfam" id="PF00059">
    <property type="entry name" value="Lectin_C"/>
    <property type="match status" value="1"/>
</dbReference>
<keyword evidence="7 10" id="KW-1133">Transmembrane helix</keyword>
<dbReference type="FunFam" id="3.10.100.10:FF:000006">
    <property type="entry name" value="Layilin b"/>
    <property type="match status" value="1"/>
</dbReference>
<protein>
    <recommendedName>
        <fullName evidence="11">C-type lectin domain-containing protein</fullName>
    </recommendedName>
</protein>
<evidence type="ECO:0000313" key="12">
    <source>
        <dbReference type="EMBL" id="CAL1596672.1"/>
    </source>
</evidence>
<evidence type="ECO:0000256" key="6">
    <source>
        <dbReference type="ARBA" id="ARBA00022737"/>
    </source>
</evidence>
<evidence type="ECO:0000256" key="4">
    <source>
        <dbReference type="ARBA" id="ARBA00022729"/>
    </source>
</evidence>
<dbReference type="Pfam" id="PF23598">
    <property type="entry name" value="LRR_14"/>
    <property type="match status" value="1"/>
</dbReference>
<feature type="domain" description="C-type lectin" evidence="11">
    <location>
        <begin position="351"/>
        <end position="506"/>
    </location>
</feature>
<keyword evidence="3 10" id="KW-0812">Transmembrane</keyword>
<dbReference type="InterPro" id="IPR003591">
    <property type="entry name" value="Leu-rich_rpt_typical-subtyp"/>
</dbReference>
<evidence type="ECO:0000256" key="5">
    <source>
        <dbReference type="ARBA" id="ARBA00022734"/>
    </source>
</evidence>
<dbReference type="EMBL" id="OZ035843">
    <property type="protein sequence ID" value="CAL1596672.1"/>
    <property type="molecule type" value="Genomic_DNA"/>
</dbReference>
<feature type="region of interest" description="Disordered" evidence="9">
    <location>
        <begin position="514"/>
        <end position="537"/>
    </location>
</feature>
<dbReference type="GO" id="GO:0030246">
    <property type="term" value="F:carbohydrate binding"/>
    <property type="evidence" value="ECO:0007669"/>
    <property type="project" value="UniProtKB-KW"/>
</dbReference>
<dbReference type="PANTHER" id="PTHR14789:SF1">
    <property type="entry name" value="CHONDROLECTIN"/>
    <property type="match status" value="1"/>
</dbReference>
<dbReference type="InterPro" id="IPR051505">
    <property type="entry name" value="C-type_lectin_domain"/>
</dbReference>
<dbReference type="InterPro" id="IPR055414">
    <property type="entry name" value="LRR_R13L4/SHOC2-like"/>
</dbReference>
<comment type="subcellular location">
    <subcellularLocation>
        <location evidence="1">Membrane</location>
        <topology evidence="1">Single-pass type I membrane protein</topology>
    </subcellularLocation>
</comment>
<dbReference type="GO" id="GO:0050772">
    <property type="term" value="P:positive regulation of axonogenesis"/>
    <property type="evidence" value="ECO:0007669"/>
    <property type="project" value="TreeGrafter"/>
</dbReference>
<dbReference type="SMART" id="SM00369">
    <property type="entry name" value="LRR_TYP"/>
    <property type="match status" value="6"/>
</dbReference>
<keyword evidence="13" id="KW-1185">Reference proteome</keyword>
<proteinExistence type="predicted"/>
<evidence type="ECO:0000256" key="2">
    <source>
        <dbReference type="ARBA" id="ARBA00022614"/>
    </source>
</evidence>
<keyword evidence="2" id="KW-0433">Leucine-rich repeat</keyword>
<evidence type="ECO:0000256" key="10">
    <source>
        <dbReference type="SAM" id="Phobius"/>
    </source>
</evidence>
<evidence type="ECO:0000256" key="1">
    <source>
        <dbReference type="ARBA" id="ARBA00004479"/>
    </source>
</evidence>
<dbReference type="InterPro" id="IPR001304">
    <property type="entry name" value="C-type_lectin-like"/>
</dbReference>
<evidence type="ECO:0000313" key="13">
    <source>
        <dbReference type="Proteomes" id="UP001497482"/>
    </source>
</evidence>
<dbReference type="Proteomes" id="UP001497482">
    <property type="component" value="Chromosome 21"/>
</dbReference>
<reference evidence="12 13" key="1">
    <citation type="submission" date="2024-04" db="EMBL/GenBank/DDBJ databases">
        <authorList>
            <person name="Waldvogel A.-M."/>
            <person name="Schoenle A."/>
        </authorList>
    </citation>
    <scope>NUCLEOTIDE SEQUENCE [LARGE SCALE GENOMIC DNA]</scope>
</reference>
<evidence type="ECO:0000256" key="9">
    <source>
        <dbReference type="SAM" id="MobiDB-lite"/>
    </source>
</evidence>
<dbReference type="PROSITE" id="PS51450">
    <property type="entry name" value="LRR"/>
    <property type="match status" value="3"/>
</dbReference>
<dbReference type="InterPro" id="IPR016186">
    <property type="entry name" value="C-type_lectin-like/link_sf"/>
</dbReference>
<dbReference type="SMART" id="SM00034">
    <property type="entry name" value="CLECT"/>
    <property type="match status" value="1"/>
</dbReference>